<gene>
    <name evidence="2" type="ORF">BU23DRAFT_551771</name>
</gene>
<proteinExistence type="predicted"/>
<keyword evidence="3" id="KW-1185">Reference proteome</keyword>
<name>A0A6A5VI29_9PLEO</name>
<evidence type="ECO:0000256" key="1">
    <source>
        <dbReference type="SAM" id="MobiDB-lite"/>
    </source>
</evidence>
<accession>A0A6A5VI29</accession>
<feature type="compositionally biased region" description="Polar residues" evidence="1">
    <location>
        <begin position="1"/>
        <end position="12"/>
    </location>
</feature>
<feature type="region of interest" description="Disordered" evidence="1">
    <location>
        <begin position="1"/>
        <end position="20"/>
    </location>
</feature>
<dbReference type="Proteomes" id="UP000800036">
    <property type="component" value="Unassembled WGS sequence"/>
</dbReference>
<evidence type="ECO:0000313" key="2">
    <source>
        <dbReference type="EMBL" id="KAF1976308.1"/>
    </source>
</evidence>
<sequence>MGRVSRQINEQASADAAQVKAMTKRGEMARAVAEQDRRSKEYALRVVEDQRKNETWFGFGFGSPVWRYETHFMDYPLSTYFARRS</sequence>
<dbReference type="AlphaFoldDB" id="A0A6A5VI29"/>
<protein>
    <submittedName>
        <fullName evidence="2">Uncharacterized protein</fullName>
    </submittedName>
</protein>
<reference evidence="2" key="1">
    <citation type="journal article" date="2020" name="Stud. Mycol.">
        <title>101 Dothideomycetes genomes: a test case for predicting lifestyles and emergence of pathogens.</title>
        <authorList>
            <person name="Haridas S."/>
            <person name="Albert R."/>
            <person name="Binder M."/>
            <person name="Bloem J."/>
            <person name="Labutti K."/>
            <person name="Salamov A."/>
            <person name="Andreopoulos B."/>
            <person name="Baker S."/>
            <person name="Barry K."/>
            <person name="Bills G."/>
            <person name="Bluhm B."/>
            <person name="Cannon C."/>
            <person name="Castanera R."/>
            <person name="Culley D."/>
            <person name="Daum C."/>
            <person name="Ezra D."/>
            <person name="Gonzalez J."/>
            <person name="Henrissat B."/>
            <person name="Kuo A."/>
            <person name="Liang C."/>
            <person name="Lipzen A."/>
            <person name="Lutzoni F."/>
            <person name="Magnuson J."/>
            <person name="Mondo S."/>
            <person name="Nolan M."/>
            <person name="Ohm R."/>
            <person name="Pangilinan J."/>
            <person name="Park H.-J."/>
            <person name="Ramirez L."/>
            <person name="Alfaro M."/>
            <person name="Sun H."/>
            <person name="Tritt A."/>
            <person name="Yoshinaga Y."/>
            <person name="Zwiers L.-H."/>
            <person name="Turgeon B."/>
            <person name="Goodwin S."/>
            <person name="Spatafora J."/>
            <person name="Crous P."/>
            <person name="Grigoriev I."/>
        </authorList>
    </citation>
    <scope>NUCLEOTIDE SEQUENCE</scope>
    <source>
        <strain evidence="2">CBS 107.79</strain>
    </source>
</reference>
<evidence type="ECO:0000313" key="3">
    <source>
        <dbReference type="Proteomes" id="UP000800036"/>
    </source>
</evidence>
<dbReference type="EMBL" id="ML976667">
    <property type="protein sequence ID" value="KAF1976308.1"/>
    <property type="molecule type" value="Genomic_DNA"/>
</dbReference>
<organism evidence="2 3">
    <name type="scientific">Bimuria novae-zelandiae CBS 107.79</name>
    <dbReference type="NCBI Taxonomy" id="1447943"/>
    <lineage>
        <taxon>Eukaryota</taxon>
        <taxon>Fungi</taxon>
        <taxon>Dikarya</taxon>
        <taxon>Ascomycota</taxon>
        <taxon>Pezizomycotina</taxon>
        <taxon>Dothideomycetes</taxon>
        <taxon>Pleosporomycetidae</taxon>
        <taxon>Pleosporales</taxon>
        <taxon>Massarineae</taxon>
        <taxon>Didymosphaeriaceae</taxon>
        <taxon>Bimuria</taxon>
    </lineage>
</organism>